<dbReference type="PANTHER" id="PTHR14226">
    <property type="entry name" value="NEUROPATHY TARGET ESTERASE/SWISS CHEESE D.MELANOGASTER"/>
    <property type="match status" value="1"/>
</dbReference>
<evidence type="ECO:0000313" key="7">
    <source>
        <dbReference type="EMBL" id="AEV30270.1"/>
    </source>
</evidence>
<evidence type="ECO:0000256" key="4">
    <source>
        <dbReference type="PROSITE-ProRule" id="PRU01161"/>
    </source>
</evidence>
<evidence type="ECO:0000259" key="6">
    <source>
        <dbReference type="PROSITE" id="PS51635"/>
    </source>
</evidence>
<dbReference type="Proteomes" id="UP000005632">
    <property type="component" value="Chromosome"/>
</dbReference>
<dbReference type="RefSeq" id="WP_014271110.1">
    <property type="nucleotide sequence ID" value="NC_016633.1"/>
</dbReference>
<dbReference type="KEGG" id="sgp:SpiGrapes_2509"/>
<evidence type="ECO:0000313" key="8">
    <source>
        <dbReference type="Proteomes" id="UP000005632"/>
    </source>
</evidence>
<dbReference type="PANTHER" id="PTHR14226:SF29">
    <property type="entry name" value="NEUROPATHY TARGET ESTERASE SWS"/>
    <property type="match status" value="1"/>
</dbReference>
<feature type="chain" id="PRO_5003513911" evidence="5">
    <location>
        <begin position="26"/>
        <end position="743"/>
    </location>
</feature>
<dbReference type="AlphaFoldDB" id="G8QU23"/>
<keyword evidence="2 4" id="KW-0442">Lipid degradation</keyword>
<feature type="signal peptide" evidence="5">
    <location>
        <begin position="1"/>
        <end position="25"/>
    </location>
</feature>
<evidence type="ECO:0000256" key="2">
    <source>
        <dbReference type="ARBA" id="ARBA00022963"/>
    </source>
</evidence>
<dbReference type="Gene3D" id="3.40.1090.10">
    <property type="entry name" value="Cytosolic phospholipase A2 catalytic domain"/>
    <property type="match status" value="2"/>
</dbReference>
<proteinExistence type="predicted"/>
<dbReference type="eggNOG" id="COG1752">
    <property type="taxonomic scope" value="Bacteria"/>
</dbReference>
<dbReference type="GO" id="GO:0016787">
    <property type="term" value="F:hydrolase activity"/>
    <property type="evidence" value="ECO:0007669"/>
    <property type="project" value="UniProtKB-UniRule"/>
</dbReference>
<dbReference type="PROSITE" id="PS51635">
    <property type="entry name" value="PNPLA"/>
    <property type="match status" value="1"/>
</dbReference>
<dbReference type="GO" id="GO:0016042">
    <property type="term" value="P:lipid catabolic process"/>
    <property type="evidence" value="ECO:0007669"/>
    <property type="project" value="UniProtKB-UniRule"/>
</dbReference>
<dbReference type="HOGENOM" id="CLU_014750_1_0_12"/>
<feature type="domain" description="PNPLA" evidence="6">
    <location>
        <begin position="26"/>
        <end position="218"/>
    </location>
</feature>
<keyword evidence="3 4" id="KW-0443">Lipid metabolism</keyword>
<name>G8QU23_SPHPG</name>
<evidence type="ECO:0000256" key="3">
    <source>
        <dbReference type="ARBA" id="ARBA00023098"/>
    </source>
</evidence>
<feature type="active site" description="Nucleophile" evidence="4">
    <location>
        <position position="59"/>
    </location>
</feature>
<feature type="short sequence motif" description="DGA/G" evidence="4">
    <location>
        <begin position="205"/>
        <end position="207"/>
    </location>
</feature>
<feature type="short sequence motif" description="GXGXXG" evidence="4">
    <location>
        <begin position="30"/>
        <end position="35"/>
    </location>
</feature>
<dbReference type="InterPro" id="IPR016035">
    <property type="entry name" value="Acyl_Trfase/lysoPLipase"/>
</dbReference>
<dbReference type="OrthoDB" id="9770965at2"/>
<dbReference type="InterPro" id="IPR050301">
    <property type="entry name" value="NTE"/>
</dbReference>
<keyword evidence="8" id="KW-1185">Reference proteome</keyword>
<dbReference type="Pfam" id="PF01734">
    <property type="entry name" value="Patatin"/>
    <property type="match status" value="1"/>
</dbReference>
<dbReference type="STRING" id="158190.SpiGrapes_2509"/>
<organism evidence="7 8">
    <name type="scientific">Sphaerochaeta pleomorpha (strain ATCC BAA-1885 / DSM 22778 / Grapes)</name>
    <dbReference type="NCBI Taxonomy" id="158190"/>
    <lineage>
        <taxon>Bacteria</taxon>
        <taxon>Pseudomonadati</taxon>
        <taxon>Spirochaetota</taxon>
        <taxon>Spirochaetia</taxon>
        <taxon>Spirochaetales</taxon>
        <taxon>Sphaerochaetaceae</taxon>
        <taxon>Sphaerochaeta</taxon>
    </lineage>
</organism>
<dbReference type="EMBL" id="CP003155">
    <property type="protein sequence ID" value="AEV30270.1"/>
    <property type="molecule type" value="Genomic_DNA"/>
</dbReference>
<evidence type="ECO:0000256" key="1">
    <source>
        <dbReference type="ARBA" id="ARBA00022801"/>
    </source>
</evidence>
<protein>
    <submittedName>
        <fullName evidence="7">Putative esterase of the alpha-beta hydrolase superfamily</fullName>
    </submittedName>
</protein>
<sequence>MKRRFLTMVMVLCSLSLFSATPKVAVVLSGGGARGFAHIAVLEALEKQGIPIDTVFGTSMGALIGGLYCAGYSPSDIRNMVANIDMMALFTESPSGKSYSVSEAFNEIPENVFSLGFDSSGIGNAPGLIGDQKILALLNSLLSKIPENTNFDDLTVPFRCVSTDAFSGRRIVYRDGSLVTAIRSSISLPIIFTPYPQKDGKYAMDGGLVDNMPVQLAKDFGFDIVIACDVNAKQRTSSESLDSLSAVITQTLLLVTQAGVTIQYPLADILLFPELGDIKTLDFFKAEEIIKIGEEACVDKELELSDLAKRIEQDRPLAYLPPGRKGMYFQLPDPLIREVKIIDTSSFKALRIPQAEIFDSFIGRSLDESTKYNLSLALDRIKRNYGLSSASYDMTEVNESGGILLINVRSFQEPSSKVSLGVNGTLGFSSNTPNAVGWALPEVHLNALFSHVFLTDFSFDTTISVGQTLRLDFATKYPFIATPSSSLDFVVNTAVQQGSLTPLDSKVNGNREADLDHGFLFDLGLDLHFKDYGRADAGSLFTFVYIDSDAWDDAHFLVIPTLYGSMVWNSQKGIFSPDGLKAEFSAAVGSTDVLLYSVRASICERYVVRKVDSVRWDLQYATIRFPHQLLSSYVDFGGLCGMPGYSVGTLKRDMIIGGFTWQHDLGEMNGFPLHVMAVCRIGTADGYDPYSASIEPDPAFFADCIGLEAGFGLMIGAETPVGNIIAGLGASMQGNLSFIIGIL</sequence>
<feature type="active site" description="Proton acceptor" evidence="4">
    <location>
        <position position="205"/>
    </location>
</feature>
<keyword evidence="5" id="KW-0732">Signal</keyword>
<reference evidence="7 8" key="1">
    <citation type="submission" date="2011-11" db="EMBL/GenBank/DDBJ databases">
        <title>Complete sequence of Spirochaeta sp. grapes.</title>
        <authorList>
            <consortium name="US DOE Joint Genome Institute"/>
            <person name="Lucas S."/>
            <person name="Han J."/>
            <person name="Lapidus A."/>
            <person name="Cheng J.-F."/>
            <person name="Goodwin L."/>
            <person name="Pitluck S."/>
            <person name="Peters L."/>
            <person name="Ovchinnikova G."/>
            <person name="Munk A.C."/>
            <person name="Detter J.C."/>
            <person name="Han C."/>
            <person name="Tapia R."/>
            <person name="Land M."/>
            <person name="Hauser L."/>
            <person name="Kyrpides N."/>
            <person name="Ivanova N."/>
            <person name="Pagani I."/>
            <person name="Ritalahtilisa K."/>
            <person name="Loeffler F."/>
            <person name="Woyke T."/>
        </authorList>
    </citation>
    <scope>NUCLEOTIDE SEQUENCE [LARGE SCALE GENOMIC DNA]</scope>
    <source>
        <strain evidence="8">ATCC BAA-1885 / DSM 22778 / Grapes</strain>
    </source>
</reference>
<dbReference type="InterPro" id="IPR002641">
    <property type="entry name" value="PNPLA_dom"/>
</dbReference>
<feature type="short sequence motif" description="GXSXG" evidence="4">
    <location>
        <begin position="57"/>
        <end position="61"/>
    </location>
</feature>
<accession>G8QU23</accession>
<dbReference type="CDD" id="cd07205">
    <property type="entry name" value="Pat_PNPLA6_PNPLA7_NTE1_like"/>
    <property type="match status" value="1"/>
</dbReference>
<dbReference type="SUPFAM" id="SSF52151">
    <property type="entry name" value="FabD/lysophospholipase-like"/>
    <property type="match status" value="1"/>
</dbReference>
<evidence type="ECO:0000256" key="5">
    <source>
        <dbReference type="SAM" id="SignalP"/>
    </source>
</evidence>
<keyword evidence="1 4" id="KW-0378">Hydrolase</keyword>
<gene>
    <name evidence="7" type="ordered locus">SpiGrapes_2509</name>
</gene>